<sequence>MRCWWYPHPRCSWLRSALVPLLCLAAVCTLDTASEVQRSVRFGAEDQSPGGANERFNEVLDRGNLRSLISSQLPKRGRFFEEFDGSK</sequence>
<protein>
    <submittedName>
        <fullName evidence="1">Uncharacterized protein</fullName>
    </submittedName>
</protein>
<dbReference type="AlphaFoldDB" id="A0A182F5Z1"/>
<accession>A0A182F5Z1</accession>
<evidence type="ECO:0000313" key="1">
    <source>
        <dbReference type="EnsemblMetazoa" id="AALB001890-PA"/>
    </source>
</evidence>
<dbReference type="Proteomes" id="UP000069272">
    <property type="component" value="Chromosome 2L"/>
</dbReference>
<organism evidence="1 2">
    <name type="scientific">Anopheles albimanus</name>
    <name type="common">New world malaria mosquito</name>
    <dbReference type="NCBI Taxonomy" id="7167"/>
    <lineage>
        <taxon>Eukaryota</taxon>
        <taxon>Metazoa</taxon>
        <taxon>Ecdysozoa</taxon>
        <taxon>Arthropoda</taxon>
        <taxon>Hexapoda</taxon>
        <taxon>Insecta</taxon>
        <taxon>Pterygota</taxon>
        <taxon>Neoptera</taxon>
        <taxon>Endopterygota</taxon>
        <taxon>Diptera</taxon>
        <taxon>Nematocera</taxon>
        <taxon>Culicoidea</taxon>
        <taxon>Culicidae</taxon>
        <taxon>Anophelinae</taxon>
        <taxon>Anopheles</taxon>
    </lineage>
</organism>
<keyword evidence="2" id="KW-1185">Reference proteome</keyword>
<name>A0A182F5Z1_ANOAL</name>
<proteinExistence type="predicted"/>
<dbReference type="VEuPathDB" id="VectorBase:AALB001890"/>
<reference evidence="1 2" key="1">
    <citation type="journal article" date="2017" name="G3 (Bethesda)">
        <title>The Physical Genome Mapping of Anopheles albimanus Corrected Scaffold Misassemblies and Identified Interarm Rearrangements in Genus Anopheles.</title>
        <authorList>
            <person name="Artemov G.N."/>
            <person name="Peery A.N."/>
            <person name="Jiang X."/>
            <person name="Tu Z."/>
            <person name="Stegniy V.N."/>
            <person name="Sharakhova M.V."/>
            <person name="Sharakhov I.V."/>
        </authorList>
    </citation>
    <scope>NUCLEOTIDE SEQUENCE [LARGE SCALE GENOMIC DNA]</scope>
    <source>
        <strain evidence="1 2">ALBI9_A</strain>
    </source>
</reference>
<dbReference type="VEuPathDB" id="VectorBase:AALB20_035666"/>
<dbReference type="EnsemblMetazoa" id="AALB001890-RA">
    <property type="protein sequence ID" value="AALB001890-PA"/>
    <property type="gene ID" value="AALB001890"/>
</dbReference>
<evidence type="ECO:0000313" key="2">
    <source>
        <dbReference type="Proteomes" id="UP000069272"/>
    </source>
</evidence>
<reference evidence="1" key="2">
    <citation type="submission" date="2022-08" db="UniProtKB">
        <authorList>
            <consortium name="EnsemblMetazoa"/>
        </authorList>
    </citation>
    <scope>IDENTIFICATION</scope>
    <source>
        <strain evidence="1">STECLA/ALBI9_A</strain>
    </source>
</reference>